<dbReference type="Pfam" id="PF05970">
    <property type="entry name" value="PIF1"/>
    <property type="match status" value="1"/>
</dbReference>
<comment type="caution">
    <text evidence="4">The sequence shown here is derived from an EMBL/GenBank/DDBJ whole genome shotgun (WGS) entry which is preliminary data.</text>
</comment>
<keyword evidence="1" id="KW-0233">DNA recombination</keyword>
<dbReference type="SUPFAM" id="SSF52540">
    <property type="entry name" value="P-loop containing nucleoside triphosphate hydrolases"/>
    <property type="match status" value="1"/>
</dbReference>
<dbReference type="Gene3D" id="3.40.50.300">
    <property type="entry name" value="P-loop containing nucleotide triphosphate hydrolases"/>
    <property type="match status" value="1"/>
</dbReference>
<evidence type="ECO:0000256" key="1">
    <source>
        <dbReference type="RuleBase" id="RU363044"/>
    </source>
</evidence>
<dbReference type="GO" id="GO:0006310">
    <property type="term" value="P:DNA recombination"/>
    <property type="evidence" value="ECO:0007669"/>
    <property type="project" value="UniProtKB-KW"/>
</dbReference>
<keyword evidence="1" id="KW-0347">Helicase</keyword>
<protein>
    <recommendedName>
        <fullName evidence="1">ATP-dependent DNA helicase</fullName>
        <ecNumber evidence="1">5.6.2.3</ecNumber>
    </recommendedName>
</protein>
<reference evidence="4 5" key="1">
    <citation type="submission" date="2020-04" db="EMBL/GenBank/DDBJ databases">
        <title>Perkinsus olseni comparative genomics.</title>
        <authorList>
            <person name="Bogema D.R."/>
        </authorList>
    </citation>
    <scope>NUCLEOTIDE SEQUENCE [LARGE SCALE GENOMIC DNA]</scope>
    <source>
        <strain evidence="4">ATCC PRA-31</strain>
    </source>
</reference>
<evidence type="ECO:0000256" key="2">
    <source>
        <dbReference type="SAM" id="MobiDB-lite"/>
    </source>
</evidence>
<keyword evidence="1" id="KW-0234">DNA repair</keyword>
<evidence type="ECO:0000313" key="4">
    <source>
        <dbReference type="EMBL" id="KAF4651771.1"/>
    </source>
</evidence>
<dbReference type="InterPro" id="IPR027417">
    <property type="entry name" value="P-loop_NTPase"/>
</dbReference>
<feature type="domain" description="DNA helicase Pif1-like DEAD-box helicase" evidence="3">
    <location>
        <begin position="1518"/>
        <end position="1664"/>
    </location>
</feature>
<dbReference type="GO" id="GO:0000723">
    <property type="term" value="P:telomere maintenance"/>
    <property type="evidence" value="ECO:0007669"/>
    <property type="project" value="InterPro"/>
</dbReference>
<comment type="similarity">
    <text evidence="1">Belongs to the helicase family.</text>
</comment>
<dbReference type="GO" id="GO:0005524">
    <property type="term" value="F:ATP binding"/>
    <property type="evidence" value="ECO:0007669"/>
    <property type="project" value="UniProtKB-KW"/>
</dbReference>
<evidence type="ECO:0000313" key="5">
    <source>
        <dbReference type="Proteomes" id="UP000572268"/>
    </source>
</evidence>
<gene>
    <name evidence="4" type="ORF">FOL46_000139</name>
</gene>
<dbReference type="Proteomes" id="UP000572268">
    <property type="component" value="Unassembled WGS sequence"/>
</dbReference>
<accession>A0A7J6KYY1</accession>
<feature type="non-terminal residue" evidence="4">
    <location>
        <position position="1"/>
    </location>
</feature>
<dbReference type="GO" id="GO:0006281">
    <property type="term" value="P:DNA repair"/>
    <property type="evidence" value="ECO:0007669"/>
    <property type="project" value="UniProtKB-KW"/>
</dbReference>
<feature type="compositionally biased region" description="Polar residues" evidence="2">
    <location>
        <begin position="59"/>
        <end position="78"/>
    </location>
</feature>
<comment type="catalytic activity">
    <reaction evidence="1">
        <text>ATP + H2O = ADP + phosphate + H(+)</text>
        <dbReference type="Rhea" id="RHEA:13065"/>
        <dbReference type="ChEBI" id="CHEBI:15377"/>
        <dbReference type="ChEBI" id="CHEBI:15378"/>
        <dbReference type="ChEBI" id="CHEBI:30616"/>
        <dbReference type="ChEBI" id="CHEBI:43474"/>
        <dbReference type="ChEBI" id="CHEBI:456216"/>
        <dbReference type="EC" id="5.6.2.3"/>
    </reaction>
</comment>
<feature type="region of interest" description="Disordered" evidence="2">
    <location>
        <begin position="394"/>
        <end position="440"/>
    </location>
</feature>
<sequence length="1711" mass="191245">MPPRRRQVREKCPTCGKFKGKGVPCRFCAARQAQAANTAPQQPSTPSAPSSPPASSQSHLPHSQEPQTHGVPPSQQEAGSPRPSPRPLRQAPSSPRPRRGANPPPQQQQCDIQPATPEGAHVRDISTTLEVFHTRLATGKLSDLKNALDDTAVPTVRCPFGCSEYIEKAGAVAYHHFLRTRFPEVNAFGANADRYLKGYRHDFTERATQYGVTVMASVRVTDKGLLLCTCRFHDGGSSKFYVHVPHNPHGTAPSPYSDQLTPAIFSPKPFRGMKAKYSSHTWQMRCVQGGFSGLSSFSLTTTPKWNIKSDIHANLESLYYFNRSDLRAFVTTKYAKDALSVAPLRSLNYIPQPSADRCDTALAGATYVSLQQSLEVLHSMKHTVSAMVRDLEEDNADVDEPQHQPAVDGVQDGNHQRLVLGGGDAQQPEPEAEEEDRRRNVTWPSAYALPQSVDSFGHRPCLVNAFNGKFFPLLWSLLRLVSFLPPLWRCLAAAKPIDENNERQTVATQHIKSYCAASLPLGSMFNQGIPGRNRRQKPSAIQSLLRERASTVHGLIPDQAIDDASSHTSVLLARLVKTLPYTCVKYKRSRAAPVNDEYVRDMLGQLPDMNAVRDCRVLCICTDAAVSTERRTTPPDHFIVCDESKWELVAMLKVDGTAASPWRHPERGDAGNRNWSSTCFLRNEGPHQSWFKSSRRPTTVLPVDHPLEESLRSIYKSWGCLIYVRTGGGYRLNAKLRYLQYTGGQGYLICHEHNIPLTITPIFHGQQREKCCYTDDNGNFICNRVGKWSCSEPGCVCALCNAHGKQLLEQATTNQQVFRIRSRPMDLNHPVLAQPPMWEDGDELQNVDPLAALIEEQDDSDDDDASQVGDGLLMDPDFDIMQDGVLDEDDPIDQEPRMPATNAADIPVMQESSSGTLASKLQEHSCEKAGYRCAKKRDSDGKLICRFPQRPASEVYSTKTIYVEHSETALELLRDCNLAEEGTRPGGNPGLMVTEELRARKHMYPAQRSERLSPFNDWIFAAAKSSDNLQICSPTFTARYLAKYAAGEEERARVFLKCGRSENEVSVTQDPLQNLKVTGAAIASSSDKAREKKSSAVEGRTLALTEAVFWEFEFKYVHLCSKYIHINTGYKQDRSAIMKRERHYVRPGAEGNAVAAFDVREALGFPRERQILNAQIHAICDARQSNIMPDAISIFGVRPPELLFISSVKDYFECVDRKAIPKRMLRNGDQIQEVNEALLRVELAECPWIDGFNKQVRLLPNCISRVREAAVAYVTNRAYYYPQQGELVRSIIRDILDPLLGNEPPMDLVERFVVPDDFFPRVAVLSNPLPRYADRFLIHIILSMGRYETEVGVFDVANLRQAFQEAQLIADAEHPTMQEKNRILRRYILEQLLYMPGGTVSFDRHLVHANNALHSLLIEGELQFFATPLVLRYELVRQAVEAIHQRQRDTRKNFAEALHYLGNPINGLPPVDDLVNATLQNPLPWVPVLQQGATQSAESFQEQQAALQMGIRAIDEFRSGQLAFVRAPILLGPPGSGKSFITAHWGAYALAKGLNTIVTSVASERAAALGGEHIHLVFSIPVSSDLAPRSLAERALTRLARDPVKMEWLRSIRVFIHEEIGTEGAETLDVQNKILQFLHKSPVPFGGVLVMGSGDPNQLPPIKETLIWTSPSVITTMRLMMFQKFVRSATDRDLQEVLTLFQKLQPTDHDI</sequence>
<evidence type="ECO:0000259" key="3">
    <source>
        <dbReference type="Pfam" id="PF05970"/>
    </source>
</evidence>
<dbReference type="EMBL" id="JABANN010001002">
    <property type="protein sequence ID" value="KAF4651771.1"/>
    <property type="molecule type" value="Genomic_DNA"/>
</dbReference>
<keyword evidence="1" id="KW-0227">DNA damage</keyword>
<dbReference type="GO" id="GO:0043139">
    <property type="term" value="F:5'-3' DNA helicase activity"/>
    <property type="evidence" value="ECO:0007669"/>
    <property type="project" value="UniProtKB-EC"/>
</dbReference>
<name>A0A7J6KYY1_PEROL</name>
<proteinExistence type="inferred from homology"/>
<organism evidence="4 5">
    <name type="scientific">Perkinsus olseni</name>
    <name type="common">Perkinsus atlanticus</name>
    <dbReference type="NCBI Taxonomy" id="32597"/>
    <lineage>
        <taxon>Eukaryota</taxon>
        <taxon>Sar</taxon>
        <taxon>Alveolata</taxon>
        <taxon>Perkinsozoa</taxon>
        <taxon>Perkinsea</taxon>
        <taxon>Perkinsida</taxon>
        <taxon>Perkinsidae</taxon>
        <taxon>Perkinsus</taxon>
    </lineage>
</organism>
<keyword evidence="1" id="KW-0378">Hydrolase</keyword>
<feature type="region of interest" description="Disordered" evidence="2">
    <location>
        <begin position="1"/>
        <end position="119"/>
    </location>
</feature>
<dbReference type="EC" id="5.6.2.3" evidence="1"/>
<feature type="compositionally biased region" description="Low complexity" evidence="2">
    <location>
        <begin position="107"/>
        <end position="117"/>
    </location>
</feature>
<keyword evidence="1" id="KW-0547">Nucleotide-binding</keyword>
<keyword evidence="1" id="KW-0067">ATP-binding</keyword>
<dbReference type="GO" id="GO:0016787">
    <property type="term" value="F:hydrolase activity"/>
    <property type="evidence" value="ECO:0007669"/>
    <property type="project" value="UniProtKB-KW"/>
</dbReference>
<comment type="cofactor">
    <cofactor evidence="1">
        <name>Mg(2+)</name>
        <dbReference type="ChEBI" id="CHEBI:18420"/>
    </cofactor>
</comment>
<dbReference type="InterPro" id="IPR010285">
    <property type="entry name" value="DNA_helicase_pif1-like_DEAD"/>
</dbReference>
<feature type="compositionally biased region" description="Low complexity" evidence="2">
    <location>
        <begin position="29"/>
        <end position="58"/>
    </location>
</feature>